<accession>A0ABT0HE17</accession>
<dbReference type="InterPro" id="IPR037401">
    <property type="entry name" value="SnoaL-like"/>
</dbReference>
<dbReference type="EMBL" id="JALPRF010000001">
    <property type="protein sequence ID" value="MCK8490407.1"/>
    <property type="molecule type" value="Genomic_DNA"/>
</dbReference>
<dbReference type="Pfam" id="PF12680">
    <property type="entry name" value="SnoaL_2"/>
    <property type="match status" value="1"/>
</dbReference>
<reference evidence="2 3" key="1">
    <citation type="submission" date="2022-04" db="EMBL/GenBank/DDBJ databases">
        <title>Spirosoma sp. strain RP8 genome sequencing and assembly.</title>
        <authorList>
            <person name="Jung Y."/>
        </authorList>
    </citation>
    <scope>NUCLEOTIDE SEQUENCE [LARGE SCALE GENOMIC DNA]</scope>
    <source>
        <strain evidence="2 3">RP8</strain>
    </source>
</reference>
<feature type="domain" description="SnoaL-like" evidence="1">
    <location>
        <begin position="5"/>
        <end position="117"/>
    </location>
</feature>
<dbReference type="Proteomes" id="UP001202180">
    <property type="component" value="Unassembled WGS sequence"/>
</dbReference>
<proteinExistence type="predicted"/>
<sequence length="122" mass="13529">MEETIQAYINAYNAKDIPALLALLDEQIFFENISNSSGITQTTSKQAFEQLALQSADYVAERKQVVRFMVVSATAAAVEIDYSATLATDLPNGLKAGDTIRLRGVSIFEMKHKKFTRISDYS</sequence>
<keyword evidence="3" id="KW-1185">Reference proteome</keyword>
<dbReference type="SUPFAM" id="SSF54427">
    <property type="entry name" value="NTF2-like"/>
    <property type="match status" value="1"/>
</dbReference>
<evidence type="ECO:0000259" key="1">
    <source>
        <dbReference type="Pfam" id="PF12680"/>
    </source>
</evidence>
<dbReference type="RefSeq" id="WP_248475246.1">
    <property type="nucleotide sequence ID" value="NZ_JALPRF010000001.1"/>
</dbReference>
<name>A0ABT0HE17_9BACT</name>
<gene>
    <name evidence="2" type="ORF">M0L20_01010</name>
</gene>
<comment type="caution">
    <text evidence="2">The sequence shown here is derived from an EMBL/GenBank/DDBJ whole genome shotgun (WGS) entry which is preliminary data.</text>
</comment>
<organism evidence="2 3">
    <name type="scientific">Spirosoma liriopis</name>
    <dbReference type="NCBI Taxonomy" id="2937440"/>
    <lineage>
        <taxon>Bacteria</taxon>
        <taxon>Pseudomonadati</taxon>
        <taxon>Bacteroidota</taxon>
        <taxon>Cytophagia</taxon>
        <taxon>Cytophagales</taxon>
        <taxon>Cytophagaceae</taxon>
        <taxon>Spirosoma</taxon>
    </lineage>
</organism>
<protein>
    <submittedName>
        <fullName evidence="2">Nuclear transport factor 2 family protein</fullName>
    </submittedName>
</protein>
<evidence type="ECO:0000313" key="2">
    <source>
        <dbReference type="EMBL" id="MCK8490407.1"/>
    </source>
</evidence>
<dbReference type="Gene3D" id="3.10.450.50">
    <property type="match status" value="1"/>
</dbReference>
<evidence type="ECO:0000313" key="3">
    <source>
        <dbReference type="Proteomes" id="UP001202180"/>
    </source>
</evidence>
<dbReference type="InterPro" id="IPR032710">
    <property type="entry name" value="NTF2-like_dom_sf"/>
</dbReference>